<feature type="region of interest" description="Disordered" evidence="1">
    <location>
        <begin position="1"/>
        <end position="29"/>
    </location>
</feature>
<accession>A0A833N3U1</accession>
<proteinExistence type="predicted"/>
<dbReference type="EMBL" id="WEKV01000005">
    <property type="protein sequence ID" value="KAB7786909.1"/>
    <property type="molecule type" value="Genomic_DNA"/>
</dbReference>
<dbReference type="AlphaFoldDB" id="A0A833N3U1"/>
<gene>
    <name evidence="2" type="ORF">F8B43_0859</name>
</gene>
<comment type="caution">
    <text evidence="2">The sequence shown here is derived from an EMBL/GenBank/DDBJ whole genome shotgun (WGS) entry which is preliminary data.</text>
</comment>
<evidence type="ECO:0000313" key="2">
    <source>
        <dbReference type="EMBL" id="KAB7786909.1"/>
    </source>
</evidence>
<sequence length="61" mass="6094">MRALIGQLPAGKMSAVADPAAGHRRTTGGSVMATMKGAVVREAGGADVLKIETLPVPEPGP</sequence>
<evidence type="ECO:0000256" key="1">
    <source>
        <dbReference type="SAM" id="MobiDB-lite"/>
    </source>
</evidence>
<dbReference type="Proteomes" id="UP000469949">
    <property type="component" value="Unassembled WGS sequence"/>
</dbReference>
<name>A0A833N3U1_9HYPH</name>
<evidence type="ECO:0000313" key="3">
    <source>
        <dbReference type="Proteomes" id="UP000469949"/>
    </source>
</evidence>
<organism evidence="2 3">
    <name type="scientific">Methylorubrum populi</name>
    <dbReference type="NCBI Taxonomy" id="223967"/>
    <lineage>
        <taxon>Bacteria</taxon>
        <taxon>Pseudomonadati</taxon>
        <taxon>Pseudomonadota</taxon>
        <taxon>Alphaproteobacteria</taxon>
        <taxon>Hyphomicrobiales</taxon>
        <taxon>Methylobacteriaceae</taxon>
        <taxon>Methylorubrum</taxon>
    </lineage>
</organism>
<reference evidence="2 3" key="1">
    <citation type="submission" date="2019-10" db="EMBL/GenBank/DDBJ databases">
        <title>Draft Genome Sequence of the Caffeine Degrading Methylotroph Methylorubrum populi PINKEL.</title>
        <authorList>
            <person name="Dawson S.C."/>
            <person name="Zhang X."/>
            <person name="Wright M.E."/>
            <person name="Sharma G."/>
            <person name="Langner J.T."/>
            <person name="Ditty J.L."/>
            <person name="Subuyuj G.A."/>
        </authorList>
    </citation>
    <scope>NUCLEOTIDE SEQUENCE [LARGE SCALE GENOMIC DNA]</scope>
    <source>
        <strain evidence="2 3">Pinkel</strain>
    </source>
</reference>
<protein>
    <submittedName>
        <fullName evidence="2">Uncharacterized protein</fullName>
    </submittedName>
</protein>
<dbReference type="Gene3D" id="3.90.180.10">
    <property type="entry name" value="Medium-chain alcohol dehydrogenases, catalytic domain"/>
    <property type="match status" value="1"/>
</dbReference>